<keyword evidence="4" id="KW-1185">Reference proteome</keyword>
<dbReference type="PANTHER" id="PTHR36892:SF7">
    <property type="entry name" value="HVA22-LIKE PROTEIN F"/>
    <property type="match status" value="1"/>
</dbReference>
<keyword evidence="2" id="KW-0472">Membrane</keyword>
<keyword evidence="2" id="KW-1133">Transmembrane helix</keyword>
<reference evidence="3" key="2">
    <citation type="submission" date="2019-07" db="EMBL/GenBank/DDBJ databases">
        <authorList>
            <person name="Seetharam A."/>
            <person name="Woodhouse M."/>
            <person name="Cannon E."/>
        </authorList>
    </citation>
    <scope>NUCLEOTIDE SEQUENCE [LARGE SCALE GENOMIC DNA]</scope>
    <source>
        <strain evidence="3">cv. B73</strain>
    </source>
</reference>
<evidence type="ECO:0000256" key="1">
    <source>
        <dbReference type="SAM" id="MobiDB-lite"/>
    </source>
</evidence>
<feature type="transmembrane region" description="Helical" evidence="2">
    <location>
        <begin position="105"/>
        <end position="124"/>
    </location>
</feature>
<dbReference type="PANTHER" id="PTHR36892">
    <property type="entry name" value="OS01G0201800 PROTEIN"/>
    <property type="match status" value="1"/>
</dbReference>
<dbReference type="Gramene" id="Zm00001eb361850_T002">
    <property type="protein sequence ID" value="Zm00001eb361850_P002"/>
    <property type="gene ID" value="Zm00001eb361850"/>
</dbReference>
<protein>
    <submittedName>
        <fullName evidence="3">Uncharacterized protein</fullName>
    </submittedName>
</protein>
<evidence type="ECO:0000313" key="3">
    <source>
        <dbReference type="EnsemblPlants" id="Zm00001eb361850_P002"/>
    </source>
</evidence>
<organism evidence="3 4">
    <name type="scientific">Zea mays</name>
    <name type="common">Maize</name>
    <dbReference type="NCBI Taxonomy" id="4577"/>
    <lineage>
        <taxon>Eukaryota</taxon>
        <taxon>Viridiplantae</taxon>
        <taxon>Streptophyta</taxon>
        <taxon>Embryophyta</taxon>
        <taxon>Tracheophyta</taxon>
        <taxon>Spermatophyta</taxon>
        <taxon>Magnoliopsida</taxon>
        <taxon>Liliopsida</taxon>
        <taxon>Poales</taxon>
        <taxon>Poaceae</taxon>
        <taxon>PACMAD clade</taxon>
        <taxon>Panicoideae</taxon>
        <taxon>Andropogonodae</taxon>
        <taxon>Andropogoneae</taxon>
        <taxon>Tripsacinae</taxon>
        <taxon>Zea</taxon>
    </lineage>
</organism>
<feature type="region of interest" description="Disordered" evidence="1">
    <location>
        <begin position="63"/>
        <end position="96"/>
    </location>
</feature>
<accession>A0A804UHP1</accession>
<proteinExistence type="predicted"/>
<reference evidence="4" key="1">
    <citation type="journal article" date="2009" name="Science">
        <title>The B73 maize genome: complexity, diversity, and dynamics.</title>
        <authorList>
            <person name="Schnable P.S."/>
            <person name="Ware D."/>
            <person name="Fulton R.S."/>
            <person name="Stein J.C."/>
            <person name="Wei F."/>
            <person name="Pasternak S."/>
            <person name="Liang C."/>
            <person name="Zhang J."/>
            <person name="Fulton L."/>
            <person name="Graves T.A."/>
            <person name="Minx P."/>
            <person name="Reily A.D."/>
            <person name="Courtney L."/>
            <person name="Kruchowski S.S."/>
            <person name="Tomlinson C."/>
            <person name="Strong C."/>
            <person name="Delehaunty K."/>
            <person name="Fronick C."/>
            <person name="Courtney B."/>
            <person name="Rock S.M."/>
            <person name="Belter E."/>
            <person name="Du F."/>
            <person name="Kim K."/>
            <person name="Abbott R.M."/>
            <person name="Cotton M."/>
            <person name="Levy A."/>
            <person name="Marchetto P."/>
            <person name="Ochoa K."/>
            <person name="Jackson S.M."/>
            <person name="Gillam B."/>
            <person name="Chen W."/>
            <person name="Yan L."/>
            <person name="Higginbotham J."/>
            <person name="Cardenas M."/>
            <person name="Waligorski J."/>
            <person name="Applebaum E."/>
            <person name="Phelps L."/>
            <person name="Falcone J."/>
            <person name="Kanchi K."/>
            <person name="Thane T."/>
            <person name="Scimone A."/>
            <person name="Thane N."/>
            <person name="Henke J."/>
            <person name="Wang T."/>
            <person name="Ruppert J."/>
            <person name="Shah N."/>
            <person name="Rotter K."/>
            <person name="Hodges J."/>
            <person name="Ingenthron E."/>
            <person name="Cordes M."/>
            <person name="Kohlberg S."/>
            <person name="Sgro J."/>
            <person name="Delgado B."/>
            <person name="Mead K."/>
            <person name="Chinwalla A."/>
            <person name="Leonard S."/>
            <person name="Crouse K."/>
            <person name="Collura K."/>
            <person name="Kudrna D."/>
            <person name="Currie J."/>
            <person name="He R."/>
            <person name="Angelova A."/>
            <person name="Rajasekar S."/>
            <person name="Mueller T."/>
            <person name="Lomeli R."/>
            <person name="Scara G."/>
            <person name="Ko A."/>
            <person name="Delaney K."/>
            <person name="Wissotski M."/>
            <person name="Lopez G."/>
            <person name="Campos D."/>
            <person name="Braidotti M."/>
            <person name="Ashley E."/>
            <person name="Golser W."/>
            <person name="Kim H."/>
            <person name="Lee S."/>
            <person name="Lin J."/>
            <person name="Dujmic Z."/>
            <person name="Kim W."/>
            <person name="Talag J."/>
            <person name="Zuccolo A."/>
            <person name="Fan C."/>
            <person name="Sebastian A."/>
            <person name="Kramer M."/>
            <person name="Spiegel L."/>
            <person name="Nascimento L."/>
            <person name="Zutavern T."/>
            <person name="Miller B."/>
            <person name="Ambroise C."/>
            <person name="Muller S."/>
            <person name="Spooner W."/>
            <person name="Narechania A."/>
            <person name="Ren L."/>
            <person name="Wei S."/>
            <person name="Kumari S."/>
            <person name="Faga B."/>
            <person name="Levy M.J."/>
            <person name="McMahan L."/>
            <person name="Van Buren P."/>
            <person name="Vaughn M.W."/>
            <person name="Ying K."/>
            <person name="Yeh C.-T."/>
            <person name="Emrich S.J."/>
            <person name="Jia Y."/>
            <person name="Kalyanaraman A."/>
            <person name="Hsia A.-P."/>
            <person name="Barbazuk W.B."/>
            <person name="Baucom R.S."/>
            <person name="Brutnell T.P."/>
            <person name="Carpita N.C."/>
            <person name="Chaparro C."/>
            <person name="Chia J.-M."/>
            <person name="Deragon J.-M."/>
            <person name="Estill J.C."/>
            <person name="Fu Y."/>
            <person name="Jeddeloh J.A."/>
            <person name="Han Y."/>
            <person name="Lee H."/>
            <person name="Li P."/>
            <person name="Lisch D.R."/>
            <person name="Liu S."/>
            <person name="Liu Z."/>
            <person name="Nagel D.H."/>
            <person name="McCann M.C."/>
            <person name="SanMiguel P."/>
            <person name="Myers A.M."/>
            <person name="Nettleton D."/>
            <person name="Nguyen J."/>
            <person name="Penning B.W."/>
            <person name="Ponnala L."/>
            <person name="Schneider K.L."/>
            <person name="Schwartz D.C."/>
            <person name="Sharma A."/>
            <person name="Soderlund C."/>
            <person name="Springer N.M."/>
            <person name="Sun Q."/>
            <person name="Wang H."/>
            <person name="Waterman M."/>
            <person name="Westerman R."/>
            <person name="Wolfgruber T.K."/>
            <person name="Yang L."/>
            <person name="Yu Y."/>
            <person name="Zhang L."/>
            <person name="Zhou S."/>
            <person name="Zhu Q."/>
            <person name="Bennetzen J.L."/>
            <person name="Dawe R.K."/>
            <person name="Jiang J."/>
            <person name="Jiang N."/>
            <person name="Presting G.G."/>
            <person name="Wessler S.R."/>
            <person name="Aluru S."/>
            <person name="Martienssen R.A."/>
            <person name="Clifton S.W."/>
            <person name="McCombie W.R."/>
            <person name="Wing R.A."/>
            <person name="Wilson R.K."/>
        </authorList>
    </citation>
    <scope>NUCLEOTIDE SEQUENCE [LARGE SCALE GENOMIC DNA]</scope>
    <source>
        <strain evidence="4">cv. B73</strain>
    </source>
</reference>
<evidence type="ECO:0000313" key="4">
    <source>
        <dbReference type="Proteomes" id="UP000007305"/>
    </source>
</evidence>
<evidence type="ECO:0000256" key="2">
    <source>
        <dbReference type="SAM" id="Phobius"/>
    </source>
</evidence>
<dbReference type="EnsemblPlants" id="Zm00001eb361850_T002">
    <property type="protein sequence ID" value="Zm00001eb361850_P002"/>
    <property type="gene ID" value="Zm00001eb361850"/>
</dbReference>
<reference evidence="3" key="3">
    <citation type="submission" date="2021-05" db="UniProtKB">
        <authorList>
            <consortium name="EnsemblPlants"/>
        </authorList>
    </citation>
    <scope>IDENTIFICATION</scope>
    <source>
        <strain evidence="3">cv. B73</strain>
    </source>
</reference>
<name>A0A804UHP1_MAIZE</name>
<dbReference type="Proteomes" id="UP000007305">
    <property type="component" value="Chromosome 8"/>
</dbReference>
<keyword evidence="2" id="KW-0812">Transmembrane</keyword>
<sequence length="130" mass="14471">MRRGYAMRMRAVDAAECYPFVGGCRSDVEGESPPRFRPMDPKPLSRWWKHELAAGQARLLAGAKGGEAAASGGGLRKGTKRKGSRSSSTGERARKRRHVLQFRSFLTKKVWLCFMGACALAWWTGRVLDL</sequence>
<dbReference type="AlphaFoldDB" id="A0A804UHP1"/>